<comment type="caution">
    <text evidence="11">The sequence shown here is derived from an EMBL/GenBank/DDBJ whole genome shotgun (WGS) entry which is preliminary data.</text>
</comment>
<dbReference type="SMART" id="SM00041">
    <property type="entry name" value="CT"/>
    <property type="match status" value="1"/>
</dbReference>
<dbReference type="InterPro" id="IPR006207">
    <property type="entry name" value="Cys_knot_C"/>
</dbReference>
<evidence type="ECO:0000259" key="10">
    <source>
        <dbReference type="PROSITE" id="PS01225"/>
    </source>
</evidence>
<dbReference type="InterPro" id="IPR029034">
    <property type="entry name" value="Cystine-knot_cytokine"/>
</dbReference>
<dbReference type="GO" id="GO:0005615">
    <property type="term" value="C:extracellular space"/>
    <property type="evidence" value="ECO:0007669"/>
    <property type="project" value="InterPro"/>
</dbReference>
<keyword evidence="7" id="KW-0325">Glycoprotein</keyword>
<comment type="caution">
    <text evidence="8">Lacks conserved residue(s) required for the propagation of feature annotation.</text>
</comment>
<proteinExistence type="inferred from homology"/>
<dbReference type="AlphaFoldDB" id="A0AAE1B053"/>
<feature type="domain" description="CTCK" evidence="10">
    <location>
        <begin position="13"/>
        <end position="112"/>
    </location>
</feature>
<sequence length="183" mass="21563">MFSPSPDDIQLGCRELRARRYITDGYCTSIDAIKEVVCAGSCLPIKEVPWYAEFIKTMARSKLREWQCVEDFTRRKKVKLVCKDHSIRTYRIKVVRSCRCERVGARGNRTSPDKRRRKGRRRKRKGKSNGDRDRKKRKRRRRRRKNKRTGKARVQGGSRRAAETKETSRSERDRSRSKTPSGS</sequence>
<dbReference type="PANTHER" id="PTHR14903">
    <property type="entry name" value="SCLEROSTIN-RELATED"/>
    <property type="match status" value="1"/>
</dbReference>
<protein>
    <recommendedName>
        <fullName evidence="10">CTCK domain-containing protein</fullName>
    </recommendedName>
</protein>
<comment type="subcellular location">
    <subcellularLocation>
        <location evidence="1">Secreted</location>
    </subcellularLocation>
</comment>
<name>A0AAE1B053_9GAST</name>
<dbReference type="EMBL" id="JAWDGP010000802">
    <property type="protein sequence ID" value="KAK3797133.1"/>
    <property type="molecule type" value="Genomic_DNA"/>
</dbReference>
<evidence type="ECO:0000256" key="9">
    <source>
        <dbReference type="SAM" id="MobiDB-lite"/>
    </source>
</evidence>
<dbReference type="Gene3D" id="2.10.90.10">
    <property type="entry name" value="Cystine-knot cytokines"/>
    <property type="match status" value="1"/>
</dbReference>
<keyword evidence="6" id="KW-1015">Disulfide bond</keyword>
<evidence type="ECO:0000256" key="6">
    <source>
        <dbReference type="ARBA" id="ARBA00023157"/>
    </source>
</evidence>
<dbReference type="InterPro" id="IPR008835">
    <property type="entry name" value="Sclerostin/SOSTDC1"/>
</dbReference>
<organism evidence="11 12">
    <name type="scientific">Elysia crispata</name>
    <name type="common">lettuce slug</name>
    <dbReference type="NCBI Taxonomy" id="231223"/>
    <lineage>
        <taxon>Eukaryota</taxon>
        <taxon>Metazoa</taxon>
        <taxon>Spiralia</taxon>
        <taxon>Lophotrochozoa</taxon>
        <taxon>Mollusca</taxon>
        <taxon>Gastropoda</taxon>
        <taxon>Heterobranchia</taxon>
        <taxon>Euthyneura</taxon>
        <taxon>Panpulmonata</taxon>
        <taxon>Sacoglossa</taxon>
        <taxon>Placobranchoidea</taxon>
        <taxon>Plakobranchidae</taxon>
        <taxon>Elysia</taxon>
    </lineage>
</organism>
<gene>
    <name evidence="11" type="ORF">RRG08_060477</name>
</gene>
<dbReference type="Proteomes" id="UP001283361">
    <property type="component" value="Unassembled WGS sequence"/>
</dbReference>
<dbReference type="GO" id="GO:0016055">
    <property type="term" value="P:Wnt signaling pathway"/>
    <property type="evidence" value="ECO:0007669"/>
    <property type="project" value="UniProtKB-KW"/>
</dbReference>
<evidence type="ECO:0000256" key="3">
    <source>
        <dbReference type="ARBA" id="ARBA00022525"/>
    </source>
</evidence>
<dbReference type="PROSITE" id="PS01225">
    <property type="entry name" value="CTCK_2"/>
    <property type="match status" value="1"/>
</dbReference>
<keyword evidence="3" id="KW-0964">Secreted</keyword>
<evidence type="ECO:0000256" key="1">
    <source>
        <dbReference type="ARBA" id="ARBA00004613"/>
    </source>
</evidence>
<feature type="compositionally biased region" description="Basic residues" evidence="9">
    <location>
        <begin position="114"/>
        <end position="127"/>
    </location>
</feature>
<dbReference type="GO" id="GO:0036122">
    <property type="term" value="F:BMP binding"/>
    <property type="evidence" value="ECO:0007669"/>
    <property type="project" value="TreeGrafter"/>
</dbReference>
<keyword evidence="12" id="KW-1185">Reference proteome</keyword>
<keyword evidence="5" id="KW-0732">Signal</keyword>
<comment type="similarity">
    <text evidence="2">Belongs to the sclerostin family.</text>
</comment>
<dbReference type="GO" id="GO:0030178">
    <property type="term" value="P:negative regulation of Wnt signaling pathway"/>
    <property type="evidence" value="ECO:0007669"/>
    <property type="project" value="TreeGrafter"/>
</dbReference>
<dbReference type="GO" id="GO:0030514">
    <property type="term" value="P:negative regulation of BMP signaling pathway"/>
    <property type="evidence" value="ECO:0007669"/>
    <property type="project" value="TreeGrafter"/>
</dbReference>
<feature type="region of interest" description="Disordered" evidence="9">
    <location>
        <begin position="105"/>
        <end position="183"/>
    </location>
</feature>
<feature type="compositionally biased region" description="Basic residues" evidence="9">
    <location>
        <begin position="134"/>
        <end position="151"/>
    </location>
</feature>
<evidence type="ECO:0000313" key="11">
    <source>
        <dbReference type="EMBL" id="KAK3797133.1"/>
    </source>
</evidence>
<feature type="compositionally biased region" description="Basic and acidic residues" evidence="9">
    <location>
        <begin position="160"/>
        <end position="176"/>
    </location>
</feature>
<evidence type="ECO:0000256" key="2">
    <source>
        <dbReference type="ARBA" id="ARBA00007850"/>
    </source>
</evidence>
<keyword evidence="4" id="KW-0879">Wnt signaling pathway</keyword>
<evidence type="ECO:0000256" key="8">
    <source>
        <dbReference type="PROSITE-ProRule" id="PRU00039"/>
    </source>
</evidence>
<evidence type="ECO:0000313" key="12">
    <source>
        <dbReference type="Proteomes" id="UP001283361"/>
    </source>
</evidence>
<evidence type="ECO:0000256" key="5">
    <source>
        <dbReference type="ARBA" id="ARBA00022729"/>
    </source>
</evidence>
<reference evidence="11" key="1">
    <citation type="journal article" date="2023" name="G3 (Bethesda)">
        <title>A reference genome for the long-term kleptoplast-retaining sea slug Elysia crispata morphotype clarki.</title>
        <authorList>
            <person name="Eastman K.E."/>
            <person name="Pendleton A.L."/>
            <person name="Shaikh M.A."/>
            <person name="Suttiyut T."/>
            <person name="Ogas R."/>
            <person name="Tomko P."/>
            <person name="Gavelis G."/>
            <person name="Widhalm J.R."/>
            <person name="Wisecaver J.H."/>
        </authorList>
    </citation>
    <scope>NUCLEOTIDE SEQUENCE</scope>
    <source>
        <strain evidence="11">ECLA1</strain>
    </source>
</reference>
<evidence type="ECO:0000256" key="7">
    <source>
        <dbReference type="ARBA" id="ARBA00023180"/>
    </source>
</evidence>
<dbReference type="PANTHER" id="PTHR14903:SF6">
    <property type="entry name" value="CTCK DOMAIN-CONTAINING PROTEIN"/>
    <property type="match status" value="1"/>
</dbReference>
<evidence type="ECO:0000256" key="4">
    <source>
        <dbReference type="ARBA" id="ARBA00022687"/>
    </source>
</evidence>
<accession>A0AAE1B053</accession>
<dbReference type="Pfam" id="PF05463">
    <property type="entry name" value="Sclerostin"/>
    <property type="match status" value="1"/>
</dbReference>